<comment type="caution">
    <text evidence="1">The sequence shown here is derived from an EMBL/GenBank/DDBJ whole genome shotgun (WGS) entry which is preliminary data.</text>
</comment>
<evidence type="ECO:0000313" key="2">
    <source>
        <dbReference type="Proteomes" id="UP001165060"/>
    </source>
</evidence>
<protein>
    <submittedName>
        <fullName evidence="1">Uncharacterized protein</fullName>
    </submittedName>
</protein>
<dbReference type="EMBL" id="BRYB01002503">
    <property type="protein sequence ID" value="GMI20660.1"/>
    <property type="molecule type" value="Genomic_DNA"/>
</dbReference>
<keyword evidence="2" id="KW-1185">Reference proteome</keyword>
<organism evidence="1 2">
    <name type="scientific">Tetraparma gracilis</name>
    <dbReference type="NCBI Taxonomy" id="2962635"/>
    <lineage>
        <taxon>Eukaryota</taxon>
        <taxon>Sar</taxon>
        <taxon>Stramenopiles</taxon>
        <taxon>Ochrophyta</taxon>
        <taxon>Bolidophyceae</taxon>
        <taxon>Parmales</taxon>
        <taxon>Triparmaceae</taxon>
        <taxon>Tetraparma</taxon>
    </lineage>
</organism>
<reference evidence="1 2" key="1">
    <citation type="journal article" date="2023" name="Commun. Biol.">
        <title>Genome analysis of Parmales, the sister group of diatoms, reveals the evolutionary specialization of diatoms from phago-mixotrophs to photoautotrophs.</title>
        <authorList>
            <person name="Ban H."/>
            <person name="Sato S."/>
            <person name="Yoshikawa S."/>
            <person name="Yamada K."/>
            <person name="Nakamura Y."/>
            <person name="Ichinomiya M."/>
            <person name="Sato N."/>
            <person name="Blanc-Mathieu R."/>
            <person name="Endo H."/>
            <person name="Kuwata A."/>
            <person name="Ogata H."/>
        </authorList>
    </citation>
    <scope>NUCLEOTIDE SEQUENCE [LARGE SCALE GENOMIC DNA]</scope>
</reference>
<gene>
    <name evidence="1" type="ORF">TeGR_g2264</name>
</gene>
<name>A0ABQ6M6S3_9STRA</name>
<accession>A0ABQ6M6S3</accession>
<sequence>MTNISNSCDFSSLIPPLIAPSTDRRILEQALEMLASFLKPITAHHAPPSHPAHSIAINLHTPEIISSFIDLIAFKQSLSLTPANMSCLLTSLAGICAANRSSDILPTTSLASTCLALLSSNSADPSDKQLLELILGTFTPSHENPAVALSQFINGRLVPPAAKLLQQHLHNNEASYGLLICALDNGAVALIFNELANVPPGSSSDPAALSQTLACLDLLGCLARIAFSPSSPNPATAAERYEGAVAHYQMTNGGRTIVESLVSYLESPDSLFDEAASTRAIK</sequence>
<evidence type="ECO:0000313" key="1">
    <source>
        <dbReference type="EMBL" id="GMI20660.1"/>
    </source>
</evidence>
<proteinExistence type="predicted"/>
<dbReference type="Proteomes" id="UP001165060">
    <property type="component" value="Unassembled WGS sequence"/>
</dbReference>